<dbReference type="AlphaFoldDB" id="A0A918CE00"/>
<dbReference type="EMBL" id="BMQL01000022">
    <property type="protein sequence ID" value="GGR18830.1"/>
    <property type="molecule type" value="Genomic_DNA"/>
</dbReference>
<evidence type="ECO:0000313" key="1">
    <source>
        <dbReference type="EMBL" id="GGR18830.1"/>
    </source>
</evidence>
<dbReference type="Proteomes" id="UP000603865">
    <property type="component" value="Unassembled WGS sequence"/>
</dbReference>
<keyword evidence="2" id="KW-1185">Reference proteome</keyword>
<gene>
    <name evidence="1" type="ORF">GCM10008957_34350</name>
</gene>
<comment type="caution">
    <text evidence="1">The sequence shown here is derived from an EMBL/GenBank/DDBJ whole genome shotgun (WGS) entry which is preliminary data.</text>
</comment>
<reference evidence="1" key="1">
    <citation type="journal article" date="2014" name="Int. J. Syst. Evol. Microbiol.">
        <title>Complete genome sequence of Corynebacterium casei LMG S-19264T (=DSM 44701T), isolated from a smear-ripened cheese.</title>
        <authorList>
            <consortium name="US DOE Joint Genome Institute (JGI-PGF)"/>
            <person name="Walter F."/>
            <person name="Albersmeier A."/>
            <person name="Kalinowski J."/>
            <person name="Ruckert C."/>
        </authorList>
    </citation>
    <scope>NUCLEOTIDE SEQUENCE</scope>
    <source>
        <strain evidence="1">JCM 31311</strain>
    </source>
</reference>
<name>A0A918CE00_9DEIO</name>
<proteinExistence type="predicted"/>
<reference evidence="1" key="2">
    <citation type="submission" date="2020-09" db="EMBL/GenBank/DDBJ databases">
        <authorList>
            <person name="Sun Q."/>
            <person name="Ohkuma M."/>
        </authorList>
    </citation>
    <scope>NUCLEOTIDE SEQUENCE</scope>
    <source>
        <strain evidence="1">JCM 31311</strain>
    </source>
</reference>
<protein>
    <submittedName>
        <fullName evidence="1">Uncharacterized protein</fullName>
    </submittedName>
</protein>
<organism evidence="1 2">
    <name type="scientific">Deinococcus ruber</name>
    <dbReference type="NCBI Taxonomy" id="1848197"/>
    <lineage>
        <taxon>Bacteria</taxon>
        <taxon>Thermotogati</taxon>
        <taxon>Deinococcota</taxon>
        <taxon>Deinococci</taxon>
        <taxon>Deinococcales</taxon>
        <taxon>Deinococcaceae</taxon>
        <taxon>Deinococcus</taxon>
    </lineage>
</organism>
<evidence type="ECO:0000313" key="2">
    <source>
        <dbReference type="Proteomes" id="UP000603865"/>
    </source>
</evidence>
<sequence>MFTSAGTRSTDSALKLRYNGNRWKPARKRFHLRTIRGAAGPKTAEFVPKCANAPEVCLPASRAAPHSEVLPPTSFRLLQSGGGHHAFRHAALEDQVGDYRRESG</sequence>
<accession>A0A918CE00</accession>